<evidence type="ECO:0000313" key="2">
    <source>
        <dbReference type="Proteomes" id="UP001057402"/>
    </source>
</evidence>
<proteinExistence type="predicted"/>
<organism evidence="1 2">
    <name type="scientific">Melastoma candidum</name>
    <dbReference type="NCBI Taxonomy" id="119954"/>
    <lineage>
        <taxon>Eukaryota</taxon>
        <taxon>Viridiplantae</taxon>
        <taxon>Streptophyta</taxon>
        <taxon>Embryophyta</taxon>
        <taxon>Tracheophyta</taxon>
        <taxon>Spermatophyta</taxon>
        <taxon>Magnoliopsida</taxon>
        <taxon>eudicotyledons</taxon>
        <taxon>Gunneridae</taxon>
        <taxon>Pentapetalae</taxon>
        <taxon>rosids</taxon>
        <taxon>malvids</taxon>
        <taxon>Myrtales</taxon>
        <taxon>Melastomataceae</taxon>
        <taxon>Melastomatoideae</taxon>
        <taxon>Melastomateae</taxon>
        <taxon>Melastoma</taxon>
    </lineage>
</organism>
<dbReference type="EMBL" id="CM042881">
    <property type="protein sequence ID" value="KAI4385782.1"/>
    <property type="molecule type" value="Genomic_DNA"/>
</dbReference>
<comment type="caution">
    <text evidence="1">The sequence shown here is derived from an EMBL/GenBank/DDBJ whole genome shotgun (WGS) entry which is preliminary data.</text>
</comment>
<keyword evidence="2" id="KW-1185">Reference proteome</keyword>
<reference evidence="2" key="1">
    <citation type="journal article" date="2023" name="Front. Plant Sci.">
        <title>Chromosomal-level genome assembly of Melastoma candidum provides insights into trichome evolution.</title>
        <authorList>
            <person name="Zhong Y."/>
            <person name="Wu W."/>
            <person name="Sun C."/>
            <person name="Zou P."/>
            <person name="Liu Y."/>
            <person name="Dai S."/>
            <person name="Zhou R."/>
        </authorList>
    </citation>
    <scope>NUCLEOTIDE SEQUENCE [LARGE SCALE GENOMIC DNA]</scope>
</reference>
<sequence>MADRNSNPSWFVGSSSGQEIKGIRKVNQIEELFDPSASHKSVIVDKPAELIRLEDPSQVPLYLAKLPVHKTRMADSRKQCFKETKMKENETQGDLDLTLRLKPPEAVQEDKPRQIGPSSSKRPKVHCNTEKYDGPSLVVMECTACYRHVMVSEIAPQCPVCERSLDKFRQP</sequence>
<dbReference type="Proteomes" id="UP001057402">
    <property type="component" value="Chromosome 2"/>
</dbReference>
<gene>
    <name evidence="1" type="ORF">MLD38_003776</name>
</gene>
<evidence type="ECO:0000313" key="1">
    <source>
        <dbReference type="EMBL" id="KAI4385782.1"/>
    </source>
</evidence>
<name>A0ACB9S3J0_9MYRT</name>
<protein>
    <submittedName>
        <fullName evidence="1">Uncharacterized protein</fullName>
    </submittedName>
</protein>
<accession>A0ACB9S3J0</accession>